<evidence type="ECO:0000256" key="7">
    <source>
        <dbReference type="SAM" id="Phobius"/>
    </source>
</evidence>
<feature type="transmembrane region" description="Helical" evidence="7">
    <location>
        <begin position="180"/>
        <end position="204"/>
    </location>
</feature>
<evidence type="ECO:0000256" key="3">
    <source>
        <dbReference type="ARBA" id="ARBA00022475"/>
    </source>
</evidence>
<sequence length="221" mass="24580">MIMGIFYSAVSPFWALMLAGPAVLALLHASHTLRKTQLEIPTVFSAWCASIIVLVLVWRMRVPVLPDLHLHLSGVALICLMFGRSLAITGISIAIALYTFEYDGSWLNLGVNILLMAVIPCWFSDLLLKKTQQYLPHHMFIYLFGNGFFGALLVNASAGISTVILRSLLFPDANLPADAVAYMLLLAWGEAFLVGFLVTIFAVYRPVWLQTFDDNLYLRGK</sequence>
<evidence type="ECO:0000313" key="9">
    <source>
        <dbReference type="Proteomes" id="UP000653343"/>
    </source>
</evidence>
<keyword evidence="9" id="KW-1185">Reference proteome</keyword>
<dbReference type="Pfam" id="PF01891">
    <property type="entry name" value="CbiM"/>
    <property type="match status" value="1"/>
</dbReference>
<dbReference type="EMBL" id="BMYU01000010">
    <property type="protein sequence ID" value="GGX51109.1"/>
    <property type="molecule type" value="Genomic_DNA"/>
</dbReference>
<keyword evidence="4 7" id="KW-0812">Transmembrane</keyword>
<evidence type="ECO:0000256" key="5">
    <source>
        <dbReference type="ARBA" id="ARBA00022989"/>
    </source>
</evidence>
<reference evidence="9" key="1">
    <citation type="journal article" date="2019" name="Int. J. Syst. Evol. Microbiol.">
        <title>The Global Catalogue of Microorganisms (GCM) 10K type strain sequencing project: providing services to taxonomists for standard genome sequencing and annotation.</title>
        <authorList>
            <consortium name="The Broad Institute Genomics Platform"/>
            <consortium name="The Broad Institute Genome Sequencing Center for Infectious Disease"/>
            <person name="Wu L."/>
            <person name="Ma J."/>
        </authorList>
    </citation>
    <scope>NUCLEOTIDE SEQUENCE [LARGE SCALE GENOMIC DNA]</scope>
    <source>
        <strain evidence="9">KCTC 23917</strain>
    </source>
</reference>
<keyword evidence="2" id="KW-0813">Transport</keyword>
<keyword evidence="6 7" id="KW-0472">Membrane</keyword>
<evidence type="ECO:0000313" key="8">
    <source>
        <dbReference type="EMBL" id="GGX51109.1"/>
    </source>
</evidence>
<gene>
    <name evidence="8" type="ORF">GCM10010946_32270</name>
</gene>
<feature type="transmembrane region" description="Helical" evidence="7">
    <location>
        <begin position="70"/>
        <end position="100"/>
    </location>
</feature>
<comment type="caution">
    <text evidence="8">The sequence shown here is derived from an EMBL/GenBank/DDBJ whole genome shotgun (WGS) entry which is preliminary data.</text>
</comment>
<evidence type="ECO:0000256" key="1">
    <source>
        <dbReference type="ARBA" id="ARBA00004651"/>
    </source>
</evidence>
<name>A0ABQ2Y3H1_9BURK</name>
<evidence type="ECO:0000256" key="2">
    <source>
        <dbReference type="ARBA" id="ARBA00022448"/>
    </source>
</evidence>
<feature type="transmembrane region" description="Helical" evidence="7">
    <location>
        <begin position="39"/>
        <end position="58"/>
    </location>
</feature>
<feature type="transmembrane region" description="Helical" evidence="7">
    <location>
        <begin position="106"/>
        <end position="128"/>
    </location>
</feature>
<feature type="transmembrane region" description="Helical" evidence="7">
    <location>
        <begin position="140"/>
        <end position="160"/>
    </location>
</feature>
<protein>
    <recommendedName>
        <fullName evidence="10">Integral membrane protein</fullName>
    </recommendedName>
</protein>
<comment type="subcellular location">
    <subcellularLocation>
        <location evidence="1">Cell membrane</location>
        <topology evidence="1">Multi-pass membrane protein</topology>
    </subcellularLocation>
</comment>
<dbReference type="Proteomes" id="UP000653343">
    <property type="component" value="Unassembled WGS sequence"/>
</dbReference>
<dbReference type="InterPro" id="IPR002751">
    <property type="entry name" value="CbiM/NikMN"/>
</dbReference>
<dbReference type="Gene3D" id="1.10.1760.20">
    <property type="match status" value="1"/>
</dbReference>
<proteinExistence type="predicted"/>
<evidence type="ECO:0008006" key="10">
    <source>
        <dbReference type="Google" id="ProtNLM"/>
    </source>
</evidence>
<keyword evidence="5 7" id="KW-1133">Transmembrane helix</keyword>
<evidence type="ECO:0000256" key="6">
    <source>
        <dbReference type="ARBA" id="ARBA00023136"/>
    </source>
</evidence>
<accession>A0ABQ2Y3H1</accession>
<keyword evidence="3" id="KW-1003">Cell membrane</keyword>
<evidence type="ECO:0000256" key="4">
    <source>
        <dbReference type="ARBA" id="ARBA00022692"/>
    </source>
</evidence>
<organism evidence="8 9">
    <name type="scientific">Undibacterium squillarum</name>
    <dbReference type="NCBI Taxonomy" id="1131567"/>
    <lineage>
        <taxon>Bacteria</taxon>
        <taxon>Pseudomonadati</taxon>
        <taxon>Pseudomonadota</taxon>
        <taxon>Betaproteobacteria</taxon>
        <taxon>Burkholderiales</taxon>
        <taxon>Oxalobacteraceae</taxon>
        <taxon>Undibacterium</taxon>
    </lineage>
</organism>